<proteinExistence type="predicted"/>
<dbReference type="InterPro" id="IPR023393">
    <property type="entry name" value="START-like_dom_sf"/>
</dbReference>
<evidence type="ECO:0008006" key="2">
    <source>
        <dbReference type="Google" id="ProtNLM"/>
    </source>
</evidence>
<protein>
    <recommendedName>
        <fullName evidence="2">Dimethyladenosine transferase</fullName>
    </recommendedName>
</protein>
<dbReference type="SUPFAM" id="SSF55961">
    <property type="entry name" value="Bet v1-like"/>
    <property type="match status" value="1"/>
</dbReference>
<reference evidence="1" key="1">
    <citation type="submission" date="2020-02" db="EMBL/GenBank/DDBJ databases">
        <authorList>
            <person name="Meier V. D."/>
        </authorList>
    </citation>
    <scope>NUCLEOTIDE SEQUENCE</scope>
    <source>
        <strain evidence="1">AVDCRST_MAG46</strain>
    </source>
</reference>
<organism evidence="1">
    <name type="scientific">uncultured Nocardioidaceae bacterium</name>
    <dbReference type="NCBI Taxonomy" id="253824"/>
    <lineage>
        <taxon>Bacteria</taxon>
        <taxon>Bacillati</taxon>
        <taxon>Actinomycetota</taxon>
        <taxon>Actinomycetes</taxon>
        <taxon>Propionibacteriales</taxon>
        <taxon>Nocardioidaceae</taxon>
        <taxon>environmental samples</taxon>
    </lineage>
</organism>
<dbReference type="InterPro" id="IPR019587">
    <property type="entry name" value="Polyketide_cyclase/dehydratase"/>
</dbReference>
<accession>A0A6J4MBL7</accession>
<sequence length="154" mass="17349">MDGDVVSVERVIPASPGQVFELLADATRHQTFDGSGMVRGTRDGSSEPLRLGSVFGMSMKKGLPYRTVNEVIEYEENRRIAWRTRGGGPLKYLIGGRIWRYELVPVTGGTLVRETWDISRDSMRLPFKLSSLPRITEKNMARTLKRIERVVVAP</sequence>
<name>A0A6J4MBL7_9ACTN</name>
<evidence type="ECO:0000313" key="1">
    <source>
        <dbReference type="EMBL" id="CAA9355739.1"/>
    </source>
</evidence>
<gene>
    <name evidence="1" type="ORF">AVDCRST_MAG46-2900</name>
</gene>
<dbReference type="Pfam" id="PF10604">
    <property type="entry name" value="Polyketide_cyc2"/>
    <property type="match status" value="1"/>
</dbReference>
<dbReference type="EMBL" id="CADCUD010000201">
    <property type="protein sequence ID" value="CAA9355739.1"/>
    <property type="molecule type" value="Genomic_DNA"/>
</dbReference>
<dbReference type="AlphaFoldDB" id="A0A6J4MBL7"/>
<dbReference type="Gene3D" id="3.30.530.20">
    <property type="match status" value="1"/>
</dbReference>